<dbReference type="RefSeq" id="XP_013643639.1">
    <property type="nucleotide sequence ID" value="XM_013788185.3"/>
</dbReference>
<dbReference type="GeneID" id="106348447"/>
<accession>A0A078HGV2</accession>
<dbReference type="STRING" id="3708.A0A078HGV2"/>
<reference evidence="1 2" key="1">
    <citation type="journal article" date="2014" name="Science">
        <title>Plant genetics. Early allopolyploid evolution in the post-Neolithic Brassica napus oilseed genome.</title>
        <authorList>
            <person name="Chalhoub B."/>
            <person name="Denoeud F."/>
            <person name="Liu S."/>
            <person name="Parkin I.A."/>
            <person name="Tang H."/>
            <person name="Wang X."/>
            <person name="Chiquet J."/>
            <person name="Belcram H."/>
            <person name="Tong C."/>
            <person name="Samans B."/>
            <person name="Correa M."/>
            <person name="Da Silva C."/>
            <person name="Just J."/>
            <person name="Falentin C."/>
            <person name="Koh C.S."/>
            <person name="Le Clainche I."/>
            <person name="Bernard M."/>
            <person name="Bento P."/>
            <person name="Noel B."/>
            <person name="Labadie K."/>
            <person name="Alberti A."/>
            <person name="Charles M."/>
            <person name="Arnaud D."/>
            <person name="Guo H."/>
            <person name="Daviaud C."/>
            <person name="Alamery S."/>
            <person name="Jabbari K."/>
            <person name="Zhao M."/>
            <person name="Edger P.P."/>
            <person name="Chelaifa H."/>
            <person name="Tack D."/>
            <person name="Lassalle G."/>
            <person name="Mestiri I."/>
            <person name="Schnel N."/>
            <person name="Le Paslier M.C."/>
            <person name="Fan G."/>
            <person name="Renault V."/>
            <person name="Bayer P.E."/>
            <person name="Golicz A.A."/>
            <person name="Manoli S."/>
            <person name="Lee T.H."/>
            <person name="Thi V.H."/>
            <person name="Chalabi S."/>
            <person name="Hu Q."/>
            <person name="Fan C."/>
            <person name="Tollenaere R."/>
            <person name="Lu Y."/>
            <person name="Battail C."/>
            <person name="Shen J."/>
            <person name="Sidebottom C.H."/>
            <person name="Wang X."/>
            <person name="Canaguier A."/>
            <person name="Chauveau A."/>
            <person name="Berard A."/>
            <person name="Deniot G."/>
            <person name="Guan M."/>
            <person name="Liu Z."/>
            <person name="Sun F."/>
            <person name="Lim Y.P."/>
            <person name="Lyons E."/>
            <person name="Town C.D."/>
            <person name="Bancroft I."/>
            <person name="Wang X."/>
            <person name="Meng J."/>
            <person name="Ma J."/>
            <person name="Pires J.C."/>
            <person name="King G.J."/>
            <person name="Brunel D."/>
            <person name="Delourme R."/>
            <person name="Renard M."/>
            <person name="Aury J.M."/>
            <person name="Adams K.L."/>
            <person name="Batley J."/>
            <person name="Snowdon R.J."/>
            <person name="Tost J."/>
            <person name="Edwards D."/>
            <person name="Zhou Y."/>
            <person name="Hua W."/>
            <person name="Sharpe A.G."/>
            <person name="Paterson A.H."/>
            <person name="Guan C."/>
            <person name="Wincker P."/>
        </authorList>
    </citation>
    <scope>NUCLEOTIDE SEQUENCE [LARGE SCALE GENOMIC DNA]</scope>
    <source>
        <strain evidence="2">cv. Darmor-bzh</strain>
    </source>
</reference>
<organism evidence="1 2">
    <name type="scientific">Brassica napus</name>
    <name type="common">Rape</name>
    <dbReference type="NCBI Taxonomy" id="3708"/>
    <lineage>
        <taxon>Eukaryota</taxon>
        <taxon>Viridiplantae</taxon>
        <taxon>Streptophyta</taxon>
        <taxon>Embryophyta</taxon>
        <taxon>Tracheophyta</taxon>
        <taxon>Spermatophyta</taxon>
        <taxon>Magnoliopsida</taxon>
        <taxon>eudicotyledons</taxon>
        <taxon>Gunneridae</taxon>
        <taxon>Pentapetalae</taxon>
        <taxon>rosids</taxon>
        <taxon>malvids</taxon>
        <taxon>Brassicales</taxon>
        <taxon>Brassicaceae</taxon>
        <taxon>Brassiceae</taxon>
        <taxon>Brassica</taxon>
    </lineage>
</organism>
<protein>
    <submittedName>
        <fullName evidence="1">BnaC06g06820D protein</fullName>
    </submittedName>
</protein>
<dbReference type="Proteomes" id="UP000028999">
    <property type="component" value="Unassembled WGS sequence"/>
</dbReference>
<dbReference type="PaxDb" id="3708-A0A078HGV2"/>
<dbReference type="Gramene" id="CDY36629">
    <property type="protein sequence ID" value="CDY36629"/>
    <property type="gene ID" value="GSBRNA2T00062362001"/>
</dbReference>
<evidence type="ECO:0000313" key="1">
    <source>
        <dbReference type="EMBL" id="CDY36629.1"/>
    </source>
</evidence>
<evidence type="ECO:0000313" key="2">
    <source>
        <dbReference type="Proteomes" id="UP000028999"/>
    </source>
</evidence>
<proteinExistence type="predicted"/>
<name>A0A078HGV2_BRANA</name>
<dbReference type="KEGG" id="bna:106348447"/>
<keyword evidence="2" id="KW-1185">Reference proteome</keyword>
<dbReference type="EMBL" id="LK032379">
    <property type="protein sequence ID" value="CDY36629.1"/>
    <property type="molecule type" value="Genomic_DNA"/>
</dbReference>
<dbReference type="OrthoDB" id="10303103at2759"/>
<dbReference type="AlphaFoldDB" id="A0A078HGV2"/>
<gene>
    <name evidence="1" type="primary">BnaC06g06820D</name>
    <name evidence="1" type="ORF">GSBRNA2T00062362001</name>
</gene>
<sequence>MMNASSNIQRWHNPYHHSHHLSQIQSPIQISSTNLFISTSESGLIHLDDHGISKFIISSHTPRPYKTATSSPLLSSSSLSPNLRYVRRKLTLSPRALPLLMGVVSSSTYLQAGLEKGDNCVMVCLCWKVTTILSLSFYQVEKGGEE</sequence>